<evidence type="ECO:0000256" key="2">
    <source>
        <dbReference type="ARBA" id="ARBA00022801"/>
    </source>
</evidence>
<dbReference type="InterPro" id="IPR010158">
    <property type="entry name" value="Amidase_Cbmase"/>
</dbReference>
<keyword evidence="4" id="KW-1185">Reference proteome</keyword>
<dbReference type="Gene3D" id="3.40.630.10">
    <property type="entry name" value="Zn peptidases"/>
    <property type="match status" value="1"/>
</dbReference>
<dbReference type="PANTHER" id="PTHR32494:SF5">
    <property type="entry name" value="ALLANTOATE AMIDOHYDROLASE"/>
    <property type="match status" value="1"/>
</dbReference>
<dbReference type="SUPFAM" id="SSF55031">
    <property type="entry name" value="Bacterial exopeptidase dimerisation domain"/>
    <property type="match status" value="1"/>
</dbReference>
<dbReference type="AlphaFoldDB" id="A0A223AT92"/>
<name>A0A223AT92_9FIRM</name>
<proteinExistence type="inferred from homology"/>
<dbReference type="InterPro" id="IPR036264">
    <property type="entry name" value="Bact_exopeptidase_dim_dom"/>
</dbReference>
<gene>
    <name evidence="3" type="ORF">AXF17_07065</name>
</gene>
<dbReference type="EMBL" id="CP016199">
    <property type="protein sequence ID" value="ASS38186.1"/>
    <property type="molecule type" value="Genomic_DNA"/>
</dbReference>
<dbReference type="GO" id="GO:0016813">
    <property type="term" value="F:hydrolase activity, acting on carbon-nitrogen (but not peptide) bonds, in linear amidines"/>
    <property type="evidence" value="ECO:0007669"/>
    <property type="project" value="InterPro"/>
</dbReference>
<comment type="similarity">
    <text evidence="1">Belongs to the peptidase M20 family.</text>
</comment>
<evidence type="ECO:0000256" key="1">
    <source>
        <dbReference type="ARBA" id="ARBA00006153"/>
    </source>
</evidence>
<dbReference type="Proteomes" id="UP000214689">
    <property type="component" value="Chromosome"/>
</dbReference>
<evidence type="ECO:0008006" key="5">
    <source>
        <dbReference type="Google" id="ProtNLM"/>
    </source>
</evidence>
<accession>A0A223AT92</accession>
<keyword evidence="2" id="KW-0378">Hydrolase</keyword>
<dbReference type="Gene3D" id="3.30.70.360">
    <property type="match status" value="1"/>
</dbReference>
<dbReference type="Pfam" id="PF01546">
    <property type="entry name" value="Peptidase_M20"/>
    <property type="match status" value="1"/>
</dbReference>
<dbReference type="InterPro" id="IPR002933">
    <property type="entry name" value="Peptidase_M20"/>
</dbReference>
<dbReference type="PANTHER" id="PTHR32494">
    <property type="entry name" value="ALLANTOATE DEIMINASE-RELATED"/>
    <property type="match status" value="1"/>
</dbReference>
<sequence length="134" mass="15009">MDEEVEFTVDIRSMNNDNINDIANRIKAALERECKIMGGSFKIDTKLVITPVELSKNMLDKLEDSCKIRGFSYMRMHSGAGHDSLEIGQQLPSVMVFVPSKDGRSHAPVEFSKYSDLAKASVLMTDLIVELLNK</sequence>
<protein>
    <recommendedName>
        <fullName evidence="5">Peptidase M20 dimerisation domain-containing protein</fullName>
    </recommendedName>
</protein>
<organism evidence="3 4">
    <name type="scientific">Mogibacterium pumilum</name>
    <dbReference type="NCBI Taxonomy" id="86332"/>
    <lineage>
        <taxon>Bacteria</taxon>
        <taxon>Bacillati</taxon>
        <taxon>Bacillota</taxon>
        <taxon>Clostridia</taxon>
        <taxon>Peptostreptococcales</taxon>
        <taxon>Anaerovoracaceae</taxon>
        <taxon>Mogibacterium</taxon>
    </lineage>
</organism>
<evidence type="ECO:0000313" key="4">
    <source>
        <dbReference type="Proteomes" id="UP000214689"/>
    </source>
</evidence>
<evidence type="ECO:0000313" key="3">
    <source>
        <dbReference type="EMBL" id="ASS38186.1"/>
    </source>
</evidence>
<dbReference type="SUPFAM" id="SSF53187">
    <property type="entry name" value="Zn-dependent exopeptidases"/>
    <property type="match status" value="1"/>
</dbReference>
<reference evidence="4" key="1">
    <citation type="submission" date="2016-05" db="EMBL/GenBank/DDBJ databases">
        <authorList>
            <person name="Holder M.E."/>
            <person name="Ajami N.J."/>
            <person name="Petrosino J.F."/>
        </authorList>
    </citation>
    <scope>NUCLEOTIDE SEQUENCE [LARGE SCALE GENOMIC DNA]</scope>
    <source>
        <strain evidence="4">ATCC 700696</strain>
    </source>
</reference>